<evidence type="ECO:0000313" key="4">
    <source>
        <dbReference type="Proteomes" id="UP000000787"/>
    </source>
</evidence>
<dbReference type="AlphaFoldDB" id="A9AW50"/>
<accession>A9AW50</accession>
<reference evidence="3 4" key="1">
    <citation type="journal article" date="2011" name="Stand. Genomic Sci.">
        <title>Complete genome sequence of the filamentous gliding predatory bacterium Herpetosiphon aurantiacus type strain (114-95(T)).</title>
        <authorList>
            <person name="Kiss H."/>
            <person name="Nett M."/>
            <person name="Domin N."/>
            <person name="Martin K."/>
            <person name="Maresca J.A."/>
            <person name="Copeland A."/>
            <person name="Lapidus A."/>
            <person name="Lucas S."/>
            <person name="Berry K.W."/>
            <person name="Glavina Del Rio T."/>
            <person name="Dalin E."/>
            <person name="Tice H."/>
            <person name="Pitluck S."/>
            <person name="Richardson P."/>
            <person name="Bruce D."/>
            <person name="Goodwin L."/>
            <person name="Han C."/>
            <person name="Detter J.C."/>
            <person name="Schmutz J."/>
            <person name="Brettin T."/>
            <person name="Land M."/>
            <person name="Hauser L."/>
            <person name="Kyrpides N.C."/>
            <person name="Ivanova N."/>
            <person name="Goker M."/>
            <person name="Woyke T."/>
            <person name="Klenk H.P."/>
            <person name="Bryant D.A."/>
        </authorList>
    </citation>
    <scope>NUCLEOTIDE SEQUENCE [LARGE SCALE GENOMIC DNA]</scope>
    <source>
        <strain evidence="4">ATCC 23779 / DSM 785 / 114-95</strain>
    </source>
</reference>
<keyword evidence="2" id="KW-1133">Transmembrane helix</keyword>
<keyword evidence="2" id="KW-0472">Membrane</keyword>
<feature type="transmembrane region" description="Helical" evidence="2">
    <location>
        <begin position="36"/>
        <end position="57"/>
    </location>
</feature>
<evidence type="ECO:0000256" key="2">
    <source>
        <dbReference type="SAM" id="Phobius"/>
    </source>
</evidence>
<dbReference type="KEGG" id="hau:Haur_0640"/>
<feature type="region of interest" description="Disordered" evidence="1">
    <location>
        <begin position="265"/>
        <end position="286"/>
    </location>
</feature>
<proteinExistence type="predicted"/>
<keyword evidence="2" id="KW-0812">Transmembrane</keyword>
<dbReference type="HOGENOM" id="CLU_972453_0_0_0"/>
<evidence type="ECO:0000256" key="1">
    <source>
        <dbReference type="SAM" id="MobiDB-lite"/>
    </source>
</evidence>
<sequence length="286" mass="32730">MKVNNLLSSVAGISYKSISGYTFEKYGAIMTTSPEVQAALIAGIVAVFGTIITMIIAKRTFKSDKEKIMIEQQKLDNDRKRMDAEIAKLNIETEKTIIDAYDIRNLQSAEVSKLIAETKKTLYEMNHIKNTQIINDAEKIRNLLILFDRKAFNKLVSSEDPLLLLRAIIETRINMQKMGASFIYDIEVSNAFNNIKNILIHLEDWVSQNIPKLNELAEDIEIRKYHGVSPDTFKGINPYEFVDKVISARSDINRNLHIVEKNFREIEQQTRNQPDEPVKPLDDLPS</sequence>
<name>A9AW50_HERA2</name>
<dbReference type="EMBL" id="CP000875">
    <property type="protein sequence ID" value="ABX03288.1"/>
    <property type="molecule type" value="Genomic_DNA"/>
</dbReference>
<evidence type="ECO:0000313" key="3">
    <source>
        <dbReference type="EMBL" id="ABX03288.1"/>
    </source>
</evidence>
<organism evidence="3 4">
    <name type="scientific">Herpetosiphon aurantiacus (strain ATCC 23779 / DSM 785 / 114-95)</name>
    <dbReference type="NCBI Taxonomy" id="316274"/>
    <lineage>
        <taxon>Bacteria</taxon>
        <taxon>Bacillati</taxon>
        <taxon>Chloroflexota</taxon>
        <taxon>Chloroflexia</taxon>
        <taxon>Herpetosiphonales</taxon>
        <taxon>Herpetosiphonaceae</taxon>
        <taxon>Herpetosiphon</taxon>
    </lineage>
</organism>
<gene>
    <name evidence="3" type="ordered locus">Haur_0640</name>
</gene>
<dbReference type="BioCyc" id="HAUR316274:GHYA-651-MONOMER"/>
<dbReference type="Proteomes" id="UP000000787">
    <property type="component" value="Chromosome"/>
</dbReference>
<protein>
    <submittedName>
        <fullName evidence="3">Uncharacterized protein</fullName>
    </submittedName>
</protein>
<dbReference type="InParanoid" id="A9AW50"/>
<keyword evidence="4" id="KW-1185">Reference proteome</keyword>